<comment type="caution">
    <text evidence="1">The sequence shown here is derived from an EMBL/GenBank/DDBJ whole genome shotgun (WGS) entry which is preliminary data.</text>
</comment>
<name>A0ABU6UEB6_9FABA</name>
<organism evidence="1 2">
    <name type="scientific">Stylosanthes scabra</name>
    <dbReference type="NCBI Taxonomy" id="79078"/>
    <lineage>
        <taxon>Eukaryota</taxon>
        <taxon>Viridiplantae</taxon>
        <taxon>Streptophyta</taxon>
        <taxon>Embryophyta</taxon>
        <taxon>Tracheophyta</taxon>
        <taxon>Spermatophyta</taxon>
        <taxon>Magnoliopsida</taxon>
        <taxon>eudicotyledons</taxon>
        <taxon>Gunneridae</taxon>
        <taxon>Pentapetalae</taxon>
        <taxon>rosids</taxon>
        <taxon>fabids</taxon>
        <taxon>Fabales</taxon>
        <taxon>Fabaceae</taxon>
        <taxon>Papilionoideae</taxon>
        <taxon>50 kb inversion clade</taxon>
        <taxon>dalbergioids sensu lato</taxon>
        <taxon>Dalbergieae</taxon>
        <taxon>Pterocarpus clade</taxon>
        <taxon>Stylosanthes</taxon>
    </lineage>
</organism>
<feature type="non-terminal residue" evidence="1">
    <location>
        <position position="55"/>
    </location>
</feature>
<evidence type="ECO:0000313" key="1">
    <source>
        <dbReference type="EMBL" id="MED6158218.1"/>
    </source>
</evidence>
<accession>A0ABU6UEB6</accession>
<sequence>MESRFSATHSIHEGLNLHGRHEELNLHSIHKELNLKETVLLPEVGNSPPKSRRWK</sequence>
<evidence type="ECO:0000313" key="2">
    <source>
        <dbReference type="Proteomes" id="UP001341840"/>
    </source>
</evidence>
<dbReference type="Proteomes" id="UP001341840">
    <property type="component" value="Unassembled WGS sequence"/>
</dbReference>
<dbReference type="EMBL" id="JASCZI010120959">
    <property type="protein sequence ID" value="MED6158218.1"/>
    <property type="molecule type" value="Genomic_DNA"/>
</dbReference>
<reference evidence="1 2" key="1">
    <citation type="journal article" date="2023" name="Plants (Basel)">
        <title>Bridging the Gap: Combining Genomics and Transcriptomics Approaches to Understand Stylosanthes scabra, an Orphan Legume from the Brazilian Caatinga.</title>
        <authorList>
            <person name="Ferreira-Neto J.R.C."/>
            <person name="da Silva M.D."/>
            <person name="Binneck E."/>
            <person name="de Melo N.F."/>
            <person name="da Silva R.H."/>
            <person name="de Melo A.L.T.M."/>
            <person name="Pandolfi V."/>
            <person name="Bustamante F.O."/>
            <person name="Brasileiro-Vidal A.C."/>
            <person name="Benko-Iseppon A.M."/>
        </authorList>
    </citation>
    <scope>NUCLEOTIDE SEQUENCE [LARGE SCALE GENOMIC DNA]</scope>
    <source>
        <tissue evidence="1">Leaves</tissue>
    </source>
</reference>
<protein>
    <submittedName>
        <fullName evidence="1">Uncharacterized protein</fullName>
    </submittedName>
</protein>
<gene>
    <name evidence="1" type="ORF">PIB30_030840</name>
</gene>
<proteinExistence type="predicted"/>
<keyword evidence="2" id="KW-1185">Reference proteome</keyword>